<keyword evidence="7 12" id="KW-0560">Oxidoreductase</keyword>
<evidence type="ECO:0000256" key="3">
    <source>
        <dbReference type="ARBA" id="ARBA00007851"/>
    </source>
</evidence>
<reference evidence="12 13" key="1">
    <citation type="submission" date="2021-05" db="EMBL/GenBank/DDBJ databases">
        <title>Draft genomes of bacteria isolated from model marine particles.</title>
        <authorList>
            <person name="Datta M.S."/>
            <person name="Schwartzman J.A."/>
            <person name="Enke T.N."/>
            <person name="Saavedra J."/>
            <person name="Cermak N."/>
            <person name="Cordero O.X."/>
        </authorList>
    </citation>
    <scope>NUCLEOTIDE SEQUENCE [LARGE SCALE GENOMIC DNA]</scope>
    <source>
        <strain evidence="12 13">D2M19</strain>
    </source>
</reference>
<evidence type="ECO:0000256" key="10">
    <source>
        <dbReference type="NCBIfam" id="TIGR02408"/>
    </source>
</evidence>
<gene>
    <name evidence="12" type="primary">thpD</name>
    <name evidence="12" type="ORF">KO508_12100</name>
</gene>
<evidence type="ECO:0000313" key="13">
    <source>
        <dbReference type="Proteomes" id="UP000753376"/>
    </source>
</evidence>
<evidence type="ECO:0000256" key="6">
    <source>
        <dbReference type="ARBA" id="ARBA00022964"/>
    </source>
</evidence>
<dbReference type="Pfam" id="PF05721">
    <property type="entry name" value="PhyH"/>
    <property type="match status" value="1"/>
</dbReference>
<feature type="region of interest" description="Disordered" evidence="11">
    <location>
        <begin position="300"/>
        <end position="325"/>
    </location>
</feature>
<comment type="similarity">
    <text evidence="3">Belongs to the PhyH family. EctD subfamily.</text>
</comment>
<dbReference type="PANTHER" id="PTHR20883">
    <property type="entry name" value="PHYTANOYL-COA DIOXYGENASE DOMAIN CONTAINING 1"/>
    <property type="match status" value="1"/>
</dbReference>
<comment type="function">
    <text evidence="2">Involved in the biosynthesis of 5-hydroxyectoine, called compatible solute, which helps organisms to survive extreme osmotic stress by acting as a highly soluble organic osmolyte. Catalyzes the 2-oxoglutarate-dependent selective hydroxylation of L-ectoine to yield (4S,5S)-5-hydroxyectoine.</text>
</comment>
<evidence type="ECO:0000256" key="5">
    <source>
        <dbReference type="ARBA" id="ARBA00022723"/>
    </source>
</evidence>
<keyword evidence="8" id="KW-0408">Iron</keyword>
<dbReference type="PANTHER" id="PTHR20883:SF48">
    <property type="entry name" value="ECTOINE DIOXYGENASE"/>
    <property type="match status" value="1"/>
</dbReference>
<organism evidence="12 13">
    <name type="scientific">Marinobacter salexigens</name>
    <dbReference type="NCBI Taxonomy" id="1925763"/>
    <lineage>
        <taxon>Bacteria</taxon>
        <taxon>Pseudomonadati</taxon>
        <taxon>Pseudomonadota</taxon>
        <taxon>Gammaproteobacteria</taxon>
        <taxon>Pseudomonadales</taxon>
        <taxon>Marinobacteraceae</taxon>
        <taxon>Marinobacter</taxon>
    </lineage>
</organism>
<dbReference type="RefSeq" id="WP_216008559.1">
    <property type="nucleotide sequence ID" value="NZ_JAHKPV010000019.1"/>
</dbReference>
<evidence type="ECO:0000256" key="8">
    <source>
        <dbReference type="ARBA" id="ARBA00023004"/>
    </source>
</evidence>
<proteinExistence type="inferred from homology"/>
<dbReference type="GO" id="GO:0016491">
    <property type="term" value="F:oxidoreductase activity"/>
    <property type="evidence" value="ECO:0007669"/>
    <property type="project" value="UniProtKB-KW"/>
</dbReference>
<keyword evidence="6" id="KW-0223">Dioxygenase</keyword>
<comment type="cofactor">
    <cofactor evidence="1">
        <name>Fe(2+)</name>
        <dbReference type="ChEBI" id="CHEBI:29033"/>
    </cofactor>
</comment>
<evidence type="ECO:0000256" key="4">
    <source>
        <dbReference type="ARBA" id="ARBA00011738"/>
    </source>
</evidence>
<dbReference type="EMBL" id="JAHKPV010000019">
    <property type="protein sequence ID" value="MBU2874740.1"/>
    <property type="molecule type" value="Genomic_DNA"/>
</dbReference>
<evidence type="ECO:0000256" key="7">
    <source>
        <dbReference type="ARBA" id="ARBA00023002"/>
    </source>
</evidence>
<evidence type="ECO:0000256" key="2">
    <source>
        <dbReference type="ARBA" id="ARBA00004063"/>
    </source>
</evidence>
<dbReference type="InterPro" id="IPR012774">
    <property type="entry name" value="EctD"/>
</dbReference>
<evidence type="ECO:0000256" key="9">
    <source>
        <dbReference type="ARBA" id="ARBA00049228"/>
    </source>
</evidence>
<keyword evidence="13" id="KW-1185">Reference proteome</keyword>
<evidence type="ECO:0000256" key="11">
    <source>
        <dbReference type="SAM" id="MobiDB-lite"/>
    </source>
</evidence>
<sequence>MIHKTVPFPSRLKQPISPFLRTDPVVHARNQHRWEGPLDEVSLSRYERDGFLWFEGFFNQERMLPFFEELKEMANDEKLNKSGRVIHDPNTGEIRSVFGMHELSENFSRLTRDPRILGMVRQLLGSEVYIHQSRINDKYGFEGSGFDWHSDFETWHAEDGMPRMRAVSASLMLTDNNEFNGPLMLIPGSHHYFVPCLGETPDLNWRESLKAQQVGVPDRDSLAKLAERGGIEAPKGPAGSLLLFECNTLHASNTNMSPWPRSNLFFVYNSVENTLGEPYSAKRERPEHLAARENCSPLSMHDDFPELANQGVPPLQSRRVSRAKI</sequence>
<dbReference type="Proteomes" id="UP000753376">
    <property type="component" value="Unassembled WGS sequence"/>
</dbReference>
<evidence type="ECO:0000313" key="12">
    <source>
        <dbReference type="EMBL" id="MBU2874740.1"/>
    </source>
</evidence>
<name>A0ABS6A982_9GAMM</name>
<keyword evidence="5" id="KW-0479">Metal-binding</keyword>
<protein>
    <recommendedName>
        <fullName evidence="10">Ectoine hydroxylase</fullName>
        <ecNumber evidence="10">1.14.11.55</ecNumber>
    </recommendedName>
</protein>
<dbReference type="EC" id="1.14.11.55" evidence="10"/>
<dbReference type="InterPro" id="IPR008775">
    <property type="entry name" value="Phytyl_CoA_dOase-like"/>
</dbReference>
<dbReference type="NCBIfam" id="TIGR02408">
    <property type="entry name" value="ectoine_ThpD"/>
    <property type="match status" value="1"/>
</dbReference>
<comment type="catalytic activity">
    <reaction evidence="9">
        <text>L-ectoine + 2-oxoglutarate + O2 = 5-hydroxyectoine + succinate + CO2</text>
        <dbReference type="Rhea" id="RHEA:45740"/>
        <dbReference type="ChEBI" id="CHEBI:15379"/>
        <dbReference type="ChEBI" id="CHEBI:16526"/>
        <dbReference type="ChEBI" id="CHEBI:16810"/>
        <dbReference type="ChEBI" id="CHEBI:30031"/>
        <dbReference type="ChEBI" id="CHEBI:58515"/>
        <dbReference type="ChEBI" id="CHEBI:85413"/>
        <dbReference type="EC" id="1.14.11.55"/>
    </reaction>
</comment>
<accession>A0ABS6A982</accession>
<comment type="caution">
    <text evidence="12">The sequence shown here is derived from an EMBL/GenBank/DDBJ whole genome shotgun (WGS) entry which is preliminary data.</text>
</comment>
<evidence type="ECO:0000256" key="1">
    <source>
        <dbReference type="ARBA" id="ARBA00001954"/>
    </source>
</evidence>
<comment type="subunit">
    <text evidence="4">Homodimer.</text>
</comment>